<name>A0A656K248_PSESF</name>
<protein>
    <submittedName>
        <fullName evidence="1">Uncharacterized protein</fullName>
    </submittedName>
</protein>
<organism evidence="1 2">
    <name type="scientific">Pseudomonas syringae pv. actinidiae ICMP 19096</name>
    <dbReference type="NCBI Taxonomy" id="1194405"/>
    <lineage>
        <taxon>Bacteria</taxon>
        <taxon>Pseudomonadati</taxon>
        <taxon>Pseudomonadota</taxon>
        <taxon>Gammaproteobacteria</taxon>
        <taxon>Pseudomonadales</taxon>
        <taxon>Pseudomonadaceae</taxon>
        <taxon>Pseudomonas</taxon>
        <taxon>Pseudomonas syringae</taxon>
    </lineage>
</organism>
<sequence length="66" mass="7417">MLTVRQVTAIAARIRDDLVGFIQRLGDIKGFLRAEAEFFRAYFLQGAEVERQGCGFAHPFGAQLDQ</sequence>
<dbReference type="AlphaFoldDB" id="A0A656K248"/>
<feature type="non-terminal residue" evidence="1">
    <location>
        <position position="66"/>
    </location>
</feature>
<dbReference type="Proteomes" id="UP000018849">
    <property type="component" value="Unassembled WGS sequence"/>
</dbReference>
<evidence type="ECO:0000313" key="2">
    <source>
        <dbReference type="Proteomes" id="UP000018849"/>
    </source>
</evidence>
<evidence type="ECO:0000313" key="1">
    <source>
        <dbReference type="EMBL" id="EPN65470.1"/>
    </source>
</evidence>
<dbReference type="EMBL" id="AOKF01000665">
    <property type="protein sequence ID" value="EPN65470.1"/>
    <property type="molecule type" value="Genomic_DNA"/>
</dbReference>
<accession>A0A656K248</accession>
<reference evidence="1 2" key="1">
    <citation type="journal article" date="2013" name="PLoS Pathog.">
        <title>Genomic analysis of the Kiwifruit pathogen Pseudomonas syringae pv. actinidiae provides insight into the origins of an emergent plant disease.</title>
        <authorList>
            <person name="McCann H.C."/>
            <person name="Rikkerink E.H."/>
            <person name="Bertels F."/>
            <person name="Fiers M."/>
            <person name="Lu A."/>
            <person name="Rees-George J."/>
            <person name="Andersen M.T."/>
            <person name="Gleave A.P."/>
            <person name="Haubold B."/>
            <person name="Wohlers M.W."/>
            <person name="Guttman D.S."/>
            <person name="Wang P.W."/>
            <person name="Straub C."/>
            <person name="Vanneste J.L."/>
            <person name="Rainey P.B."/>
            <person name="Templeton M.D."/>
        </authorList>
    </citation>
    <scope>NUCLEOTIDE SEQUENCE [LARGE SCALE GENOMIC DNA]</scope>
    <source>
        <strain evidence="1 2">ICMP 19096</strain>
    </source>
</reference>
<comment type="caution">
    <text evidence="1">The sequence shown here is derived from an EMBL/GenBank/DDBJ whole genome shotgun (WGS) entry which is preliminary data.</text>
</comment>
<gene>
    <name evidence="1" type="ORF">A245_08049</name>
</gene>
<proteinExistence type="predicted"/>